<dbReference type="Proteomes" id="UP000006546">
    <property type="component" value="Chromosome"/>
</dbReference>
<dbReference type="eggNOG" id="ENOG50335DB">
    <property type="taxonomic scope" value="Bacteria"/>
</dbReference>
<dbReference type="RefSeq" id="WP_013757507.1">
    <property type="nucleotide sequence ID" value="NC_015500.1"/>
</dbReference>
<name>F4LN02_TREBD</name>
<evidence type="ECO:0000313" key="2">
    <source>
        <dbReference type="Proteomes" id="UP000006546"/>
    </source>
</evidence>
<reference evidence="2" key="1">
    <citation type="submission" date="2011-04" db="EMBL/GenBank/DDBJ databases">
        <title>The complete genome of Treponema brennaborense DSM 12168.</title>
        <authorList>
            <person name="Lucas S."/>
            <person name="Han J."/>
            <person name="Lapidus A."/>
            <person name="Bruce D."/>
            <person name="Goodwin L."/>
            <person name="Pitluck S."/>
            <person name="Peters L."/>
            <person name="Kyrpides N."/>
            <person name="Mavromatis K."/>
            <person name="Ivanova N."/>
            <person name="Mikhailova N."/>
            <person name="Pagani I."/>
            <person name="Teshima H."/>
            <person name="Detter J.C."/>
            <person name="Tapia R."/>
            <person name="Han C."/>
            <person name="Land M."/>
            <person name="Hauser L."/>
            <person name="Markowitz V."/>
            <person name="Cheng J.-F."/>
            <person name="Hugenholtz P."/>
            <person name="Woyke T."/>
            <person name="Wu D."/>
            <person name="Gronow S."/>
            <person name="Wellnitz S."/>
            <person name="Brambilla E."/>
            <person name="Klenk H.-P."/>
            <person name="Eisen J.A."/>
        </authorList>
    </citation>
    <scope>NUCLEOTIDE SEQUENCE [LARGE SCALE GENOMIC DNA]</scope>
    <source>
        <strain evidence="2">DSM 12168 / CIP 105900 / DD5/3</strain>
    </source>
</reference>
<dbReference type="InterPro" id="IPR046654">
    <property type="entry name" value="DUF6672"/>
</dbReference>
<dbReference type="OrthoDB" id="360180at2"/>
<protein>
    <submittedName>
        <fullName evidence="1">Uncharacterized protein</fullName>
    </submittedName>
</protein>
<evidence type="ECO:0000313" key="1">
    <source>
        <dbReference type="EMBL" id="AEE15788.1"/>
    </source>
</evidence>
<gene>
    <name evidence="1" type="ordered locus">Trebr_0341</name>
</gene>
<dbReference type="KEGG" id="tbe:Trebr_0341"/>
<sequence>MMINKKTAAVRAALAAAYVLLLVCMFVTGRTHTLLVDNKAAEDGSFTAVRGMEVTVNKGEPVEFMKGDRDKFTVKGQTVRLHVEFFDGTEACDFKVKIPLSQDMVLLSIPKLLAGIEPAMEPFDSL</sequence>
<dbReference type="Pfam" id="PF20377">
    <property type="entry name" value="DUF6672"/>
    <property type="match status" value="1"/>
</dbReference>
<dbReference type="EMBL" id="CP002696">
    <property type="protein sequence ID" value="AEE15788.1"/>
    <property type="molecule type" value="Genomic_DNA"/>
</dbReference>
<proteinExistence type="predicted"/>
<keyword evidence="2" id="KW-1185">Reference proteome</keyword>
<organism evidence="1 2">
    <name type="scientific">Treponema brennaborense (strain DSM 12168 / CIP 105900 / DD5/3)</name>
    <dbReference type="NCBI Taxonomy" id="906968"/>
    <lineage>
        <taxon>Bacteria</taxon>
        <taxon>Pseudomonadati</taxon>
        <taxon>Spirochaetota</taxon>
        <taxon>Spirochaetia</taxon>
        <taxon>Spirochaetales</taxon>
        <taxon>Treponemataceae</taxon>
        <taxon>Treponema</taxon>
    </lineage>
</organism>
<accession>F4LN02</accession>
<dbReference type="AlphaFoldDB" id="F4LN02"/>
<dbReference type="HOGENOM" id="CLU_137433_1_0_12"/>
<dbReference type="STRING" id="906968.Trebr_0341"/>